<dbReference type="AlphaFoldDB" id="A0AAU9LXI1"/>
<proteinExistence type="inferred from homology"/>
<evidence type="ECO:0000256" key="2">
    <source>
        <dbReference type="ARBA" id="ARBA00022980"/>
    </source>
</evidence>
<gene>
    <name evidence="5" type="ORF">LVIROSA_LOCUS1361</name>
</gene>
<accession>A0AAU9LXI1</accession>
<dbReference type="GO" id="GO:0006412">
    <property type="term" value="P:translation"/>
    <property type="evidence" value="ECO:0007669"/>
    <property type="project" value="InterPro"/>
</dbReference>
<dbReference type="EMBL" id="CAKMRJ010000001">
    <property type="protein sequence ID" value="CAH1413398.1"/>
    <property type="molecule type" value="Genomic_DNA"/>
</dbReference>
<reference evidence="5 6" key="1">
    <citation type="submission" date="2022-01" db="EMBL/GenBank/DDBJ databases">
        <authorList>
            <person name="Xiong W."/>
            <person name="Schranz E."/>
        </authorList>
    </citation>
    <scope>NUCLEOTIDE SEQUENCE [LARGE SCALE GENOMIC DNA]</scope>
</reference>
<evidence type="ECO:0000313" key="6">
    <source>
        <dbReference type="Proteomes" id="UP001157418"/>
    </source>
</evidence>
<dbReference type="Pfam" id="PF16320">
    <property type="entry name" value="Ribosomal_L12_N"/>
    <property type="match status" value="1"/>
</dbReference>
<keyword evidence="3" id="KW-0687">Ribonucleoprotein</keyword>
<dbReference type="InterPro" id="IPR008932">
    <property type="entry name" value="Ribosomal_bL12_oligo"/>
</dbReference>
<dbReference type="PANTHER" id="PTHR35478">
    <property type="entry name" value="ZINC FINGER FYVE DOMAIN PROTEIN"/>
    <property type="match status" value="1"/>
</dbReference>
<dbReference type="GO" id="GO:0005840">
    <property type="term" value="C:ribosome"/>
    <property type="evidence" value="ECO:0007669"/>
    <property type="project" value="UniProtKB-KW"/>
</dbReference>
<evidence type="ECO:0000259" key="4">
    <source>
        <dbReference type="Pfam" id="PF16320"/>
    </source>
</evidence>
<evidence type="ECO:0000256" key="1">
    <source>
        <dbReference type="ARBA" id="ARBA00007197"/>
    </source>
</evidence>
<organism evidence="5 6">
    <name type="scientific">Lactuca virosa</name>
    <dbReference type="NCBI Taxonomy" id="75947"/>
    <lineage>
        <taxon>Eukaryota</taxon>
        <taxon>Viridiplantae</taxon>
        <taxon>Streptophyta</taxon>
        <taxon>Embryophyta</taxon>
        <taxon>Tracheophyta</taxon>
        <taxon>Spermatophyta</taxon>
        <taxon>Magnoliopsida</taxon>
        <taxon>eudicotyledons</taxon>
        <taxon>Gunneridae</taxon>
        <taxon>Pentapetalae</taxon>
        <taxon>asterids</taxon>
        <taxon>campanulids</taxon>
        <taxon>Asterales</taxon>
        <taxon>Asteraceae</taxon>
        <taxon>Cichorioideae</taxon>
        <taxon>Cichorieae</taxon>
        <taxon>Lactucinae</taxon>
        <taxon>Lactuca</taxon>
    </lineage>
</organism>
<comment type="caution">
    <text evidence="5">The sequence shown here is derived from an EMBL/GenBank/DDBJ whole genome shotgun (WGS) entry which is preliminary data.</text>
</comment>
<evidence type="ECO:0000256" key="3">
    <source>
        <dbReference type="ARBA" id="ARBA00023274"/>
    </source>
</evidence>
<dbReference type="Proteomes" id="UP001157418">
    <property type="component" value="Unassembled WGS sequence"/>
</dbReference>
<feature type="domain" description="Large ribosomal subunit protein bL12 oligomerization" evidence="4">
    <location>
        <begin position="67"/>
        <end position="113"/>
    </location>
</feature>
<keyword evidence="2" id="KW-0689">Ribosomal protein</keyword>
<keyword evidence="6" id="KW-1185">Reference proteome</keyword>
<dbReference type="InterPro" id="IPR036235">
    <property type="entry name" value="Ribosomal_bL12_oligo_N_sf"/>
</dbReference>
<dbReference type="Gene3D" id="1.20.5.710">
    <property type="entry name" value="Single helix bin"/>
    <property type="match status" value="1"/>
</dbReference>
<dbReference type="GO" id="GO:1990904">
    <property type="term" value="C:ribonucleoprotein complex"/>
    <property type="evidence" value="ECO:0007669"/>
    <property type="project" value="UniProtKB-KW"/>
</dbReference>
<dbReference type="SUPFAM" id="SSF48300">
    <property type="entry name" value="Ribosomal protein L7/12, oligomerisation (N-terminal) domain"/>
    <property type="match status" value="1"/>
</dbReference>
<sequence length="297" mass="31967">MAVAQSSSINEAYSPLPYLYAATTQAASPAVFSPKQTLEFPLRTPKLSYRSTFLRPVAAVAEGKVVELGDEISNLTLADAQKLVEYLQDKLGVTAASFAPAAVVAAPGAGAEAPAAEIIGSSTTPEVPMYPLQLDVVKHLVKLSPVRAVLACVFGNCILYGGNDYSSTMSGSLTDGPGFLTLNRWIQMQTNLHRVSEVAVTAEHSVNDGIEAKTYVKRFREHDSDSDLEHDELAAVGTNSLSVLTDTTNESGIWQDSPKSEAAEIDTTIFLSFGWENEKPYEKAVEKFKVLSLFISE</sequence>
<dbReference type="GO" id="GO:0003735">
    <property type="term" value="F:structural constituent of ribosome"/>
    <property type="evidence" value="ECO:0007669"/>
    <property type="project" value="InterPro"/>
</dbReference>
<protein>
    <recommendedName>
        <fullName evidence="4">Large ribosomal subunit protein bL12 oligomerization domain-containing protein</fullName>
    </recommendedName>
</protein>
<comment type="similarity">
    <text evidence="1">Belongs to the bacterial ribosomal protein bL12 family.</text>
</comment>
<dbReference type="PANTHER" id="PTHR35478:SF1">
    <property type="entry name" value="ZINC FINGER FYVE DOMAIN-CONTAINING PROTEIN 26"/>
    <property type="match status" value="1"/>
</dbReference>
<evidence type="ECO:0000313" key="5">
    <source>
        <dbReference type="EMBL" id="CAH1413398.1"/>
    </source>
</evidence>
<name>A0AAU9LXI1_9ASTR</name>